<evidence type="ECO:0000313" key="2">
    <source>
        <dbReference type="EMBL" id="PYE38706.1"/>
    </source>
</evidence>
<feature type="transmembrane region" description="Helical" evidence="1">
    <location>
        <begin position="102"/>
        <end position="123"/>
    </location>
</feature>
<dbReference type="NCBIfam" id="NF038216">
    <property type="entry name" value="ABZJ_00895_fam"/>
    <property type="match status" value="1"/>
</dbReference>
<dbReference type="Proteomes" id="UP000247746">
    <property type="component" value="Unassembled WGS sequence"/>
</dbReference>
<keyword evidence="1" id="KW-1133">Transmembrane helix</keyword>
<keyword evidence="3" id="KW-1185">Reference proteome</keyword>
<feature type="transmembrane region" description="Helical" evidence="1">
    <location>
        <begin position="37"/>
        <end position="55"/>
    </location>
</feature>
<reference evidence="2 3" key="1">
    <citation type="submission" date="2018-06" db="EMBL/GenBank/DDBJ databases">
        <title>Genomic Encyclopedia of Type Strains, Phase III (KMG-III): the genomes of soil and plant-associated and newly described type strains.</title>
        <authorList>
            <person name="Whitman W."/>
        </authorList>
    </citation>
    <scope>NUCLEOTIDE SEQUENCE [LARGE SCALE GENOMIC DNA]</scope>
    <source>
        <strain evidence="2 3">CECT 5889</strain>
    </source>
</reference>
<feature type="transmembrane region" description="Helical" evidence="1">
    <location>
        <begin position="67"/>
        <end position="90"/>
    </location>
</feature>
<keyword evidence="1" id="KW-0812">Transmembrane</keyword>
<feature type="transmembrane region" description="Helical" evidence="1">
    <location>
        <begin position="189"/>
        <end position="212"/>
    </location>
</feature>
<accession>A0A2V4UQ85</accession>
<comment type="caution">
    <text evidence="2">The sequence shown here is derived from an EMBL/GenBank/DDBJ whole genome shotgun (WGS) entry which is preliminary data.</text>
</comment>
<dbReference type="RefSeq" id="WP_110923450.1">
    <property type="nucleotide sequence ID" value="NZ_QJSU01000006.1"/>
</dbReference>
<feature type="transmembrane region" description="Helical" evidence="1">
    <location>
        <begin position="12"/>
        <end position="31"/>
    </location>
</feature>
<protein>
    <submittedName>
        <fullName evidence="2">Uncharacterized protein</fullName>
    </submittedName>
</protein>
<dbReference type="InterPro" id="IPR047730">
    <property type="entry name" value="ABZJ_00895-like"/>
</dbReference>
<organism evidence="2 3">
    <name type="scientific">Psychrobacter fozii</name>
    <dbReference type="NCBI Taxonomy" id="198480"/>
    <lineage>
        <taxon>Bacteria</taxon>
        <taxon>Pseudomonadati</taxon>
        <taxon>Pseudomonadota</taxon>
        <taxon>Gammaproteobacteria</taxon>
        <taxon>Moraxellales</taxon>
        <taxon>Moraxellaceae</taxon>
        <taxon>Psychrobacter</taxon>
    </lineage>
</organism>
<dbReference type="AlphaFoldDB" id="A0A2V4UQ85"/>
<name>A0A2V4UQ85_9GAMM</name>
<sequence>MKHQSYQPVSLIPYILGFGILDISVSIMLGLIIGKSIGISISAIVGGFIVAHCFLKKNNRLLNKVEQVKIAFGSLLIVMSLSFGILYFLFPNIILKSSFKSSFFIMMILGFMIYKFVSNFLILKGCNYLLKNDKNYYFNEYGYLIEKMPHTATHFEGRTTQVPQQLTELLAQNKQQYHSQFSQGSKKRWLINISILLVICIIVIVIIQVIAISK</sequence>
<evidence type="ECO:0000256" key="1">
    <source>
        <dbReference type="SAM" id="Phobius"/>
    </source>
</evidence>
<evidence type="ECO:0000313" key="3">
    <source>
        <dbReference type="Proteomes" id="UP000247746"/>
    </source>
</evidence>
<keyword evidence="1" id="KW-0472">Membrane</keyword>
<dbReference type="EMBL" id="QJSU01000006">
    <property type="protein sequence ID" value="PYE38706.1"/>
    <property type="molecule type" value="Genomic_DNA"/>
</dbReference>
<gene>
    <name evidence="2" type="ORF">DFP82_106111</name>
</gene>
<proteinExistence type="predicted"/>